<dbReference type="Gene3D" id="3.90.226.10">
    <property type="entry name" value="2-enoyl-CoA Hydratase, Chain A, domain 1"/>
    <property type="match status" value="1"/>
</dbReference>
<dbReference type="InterPro" id="IPR029045">
    <property type="entry name" value="ClpP/crotonase-like_dom_sf"/>
</dbReference>
<dbReference type="InterPro" id="IPR001478">
    <property type="entry name" value="PDZ"/>
</dbReference>
<dbReference type="Pfam" id="PF17820">
    <property type="entry name" value="PDZ_6"/>
    <property type="match status" value="1"/>
</dbReference>
<organism evidence="7 8">
    <name type="scientific">Paenibacillus hunanensis</name>
    <dbReference type="NCBI Taxonomy" id="539262"/>
    <lineage>
        <taxon>Bacteria</taxon>
        <taxon>Bacillati</taxon>
        <taxon>Bacillota</taxon>
        <taxon>Bacilli</taxon>
        <taxon>Bacillales</taxon>
        <taxon>Paenibacillaceae</taxon>
        <taxon>Paenibacillus</taxon>
    </lineage>
</organism>
<keyword evidence="8" id="KW-1185">Reference proteome</keyword>
<dbReference type="SMART" id="SM00245">
    <property type="entry name" value="TSPc"/>
    <property type="match status" value="1"/>
</dbReference>
<dbReference type="CDD" id="cd07560">
    <property type="entry name" value="Peptidase_S41_CPP"/>
    <property type="match status" value="1"/>
</dbReference>
<dbReference type="Pfam" id="PF22694">
    <property type="entry name" value="CtpB_N-like"/>
    <property type="match status" value="1"/>
</dbReference>
<dbReference type="InterPro" id="IPR041489">
    <property type="entry name" value="PDZ_6"/>
</dbReference>
<dbReference type="InterPro" id="IPR055210">
    <property type="entry name" value="CtpA/B_N"/>
</dbReference>
<accession>A0ABU1IV74</accession>
<evidence type="ECO:0000256" key="5">
    <source>
        <dbReference type="RuleBase" id="RU004404"/>
    </source>
</evidence>
<dbReference type="NCBIfam" id="TIGR00225">
    <property type="entry name" value="prc"/>
    <property type="match status" value="1"/>
</dbReference>
<comment type="caution">
    <text evidence="7">The sequence shown here is derived from an EMBL/GenBank/DDBJ whole genome shotgun (WGS) entry which is preliminary data.</text>
</comment>
<dbReference type="Proteomes" id="UP001185028">
    <property type="component" value="Unassembled WGS sequence"/>
</dbReference>
<evidence type="ECO:0000256" key="3">
    <source>
        <dbReference type="ARBA" id="ARBA00022801"/>
    </source>
</evidence>
<reference evidence="7 8" key="1">
    <citation type="submission" date="2023-07" db="EMBL/GenBank/DDBJ databases">
        <title>Genomic Encyclopedia of Type Strains, Phase IV (KMG-IV): sequencing the most valuable type-strain genomes for metagenomic binning, comparative biology and taxonomic classification.</title>
        <authorList>
            <person name="Goeker M."/>
        </authorList>
    </citation>
    <scope>NUCLEOTIDE SEQUENCE [LARGE SCALE GENOMIC DNA]</scope>
    <source>
        <strain evidence="7 8">DSM 22170</strain>
    </source>
</reference>
<keyword evidence="3 5" id="KW-0378">Hydrolase</keyword>
<dbReference type="SMART" id="SM00228">
    <property type="entry name" value="PDZ"/>
    <property type="match status" value="1"/>
</dbReference>
<dbReference type="RefSeq" id="WP_188774090.1">
    <property type="nucleotide sequence ID" value="NZ_BMMB01000002.1"/>
</dbReference>
<dbReference type="InterPro" id="IPR004447">
    <property type="entry name" value="Peptidase_S41A"/>
</dbReference>
<dbReference type="PROSITE" id="PS50106">
    <property type="entry name" value="PDZ"/>
    <property type="match status" value="1"/>
</dbReference>
<protein>
    <submittedName>
        <fullName evidence="7">Carboxyl-terminal processing protease</fullName>
        <ecNumber evidence="7">3.4.21.102</ecNumber>
    </submittedName>
</protein>
<dbReference type="InterPro" id="IPR002477">
    <property type="entry name" value="Peptidoglycan-bd-like"/>
</dbReference>
<dbReference type="InterPro" id="IPR036366">
    <property type="entry name" value="PGBDSf"/>
</dbReference>
<dbReference type="Gene3D" id="1.10.101.10">
    <property type="entry name" value="PGBD-like superfamily/PGBD"/>
    <property type="match status" value="1"/>
</dbReference>
<proteinExistence type="inferred from homology"/>
<dbReference type="Gene3D" id="2.30.42.10">
    <property type="match status" value="1"/>
</dbReference>
<keyword evidence="4 5" id="KW-0720">Serine protease</keyword>
<dbReference type="Pfam" id="PF01471">
    <property type="entry name" value="PG_binding_1"/>
    <property type="match status" value="1"/>
</dbReference>
<keyword evidence="2 5" id="KW-0645">Protease</keyword>
<name>A0ABU1IV74_9BACL</name>
<dbReference type="EC" id="3.4.21.102" evidence="7"/>
<dbReference type="InterPro" id="IPR005151">
    <property type="entry name" value="Tail-specific_protease"/>
</dbReference>
<dbReference type="GO" id="GO:0006508">
    <property type="term" value="P:proteolysis"/>
    <property type="evidence" value="ECO:0007669"/>
    <property type="project" value="UniProtKB-KW"/>
</dbReference>
<evidence type="ECO:0000256" key="2">
    <source>
        <dbReference type="ARBA" id="ARBA00022670"/>
    </source>
</evidence>
<feature type="domain" description="PDZ" evidence="6">
    <location>
        <begin position="103"/>
        <end position="177"/>
    </location>
</feature>
<evidence type="ECO:0000259" key="6">
    <source>
        <dbReference type="PROSITE" id="PS50106"/>
    </source>
</evidence>
<dbReference type="EMBL" id="JAVDQH010000002">
    <property type="protein sequence ID" value="MDR6242572.1"/>
    <property type="molecule type" value="Genomic_DNA"/>
</dbReference>
<sequence>MMRKRTVALLVVAMMVLSSVLTLAVVNLPSFVQRASMGQGVLGALSGGGLNDQEKSKLSTVASLIESNYYQNVDESKLVDGAINGMMEALGDPYSSYMDTDTASQFSESIAGSFTGIGAEVSQDNGNVVIVAPIKGSPAEKAGLRAKDIIVSVNGEKLSGSDLNAAVAKIRGEKGSVAQLEVQRAGSKETMTFKITRDDIAMETVYARMTGDKIGVIEITQFSLNTAERFKQELTKLQSQGMKGLVIDVRNNPGGVLSVVEDMASQLIAKGKPIVQIEDRKGQRQVANSSGQSVDYPIAVVTNGGSASASEILAGALKQSAGATLYGETTYGKGTVQTSMDNLFNDGSLIKITIAKWLTPNGDWIHKKGIKPDVAVAPPDYYTVTPINTDTVLAYDMNNDNVKNAQIMLAGLGYKVDRKDGYFDRSTETEVRAFQAEQKLEQTGKIDAKTAAALEAALIKHIQDPQYDVQLNKAIAGVEKQVSAAK</sequence>
<evidence type="ECO:0000313" key="7">
    <source>
        <dbReference type="EMBL" id="MDR6242572.1"/>
    </source>
</evidence>
<dbReference type="PANTHER" id="PTHR32060">
    <property type="entry name" value="TAIL-SPECIFIC PROTEASE"/>
    <property type="match status" value="1"/>
</dbReference>
<evidence type="ECO:0000313" key="8">
    <source>
        <dbReference type="Proteomes" id="UP001185028"/>
    </source>
</evidence>
<dbReference type="PANTHER" id="PTHR32060:SF29">
    <property type="entry name" value="CARBOXY-TERMINAL PROCESSING PROTEASE CTPB"/>
    <property type="match status" value="1"/>
</dbReference>
<dbReference type="Gene3D" id="3.30.750.44">
    <property type="match status" value="1"/>
</dbReference>
<dbReference type="InterPro" id="IPR036034">
    <property type="entry name" value="PDZ_sf"/>
</dbReference>
<comment type="similarity">
    <text evidence="1 5">Belongs to the peptidase S41A family.</text>
</comment>
<evidence type="ECO:0000256" key="4">
    <source>
        <dbReference type="ARBA" id="ARBA00022825"/>
    </source>
</evidence>
<dbReference type="SUPFAM" id="SSF47090">
    <property type="entry name" value="PGBD-like"/>
    <property type="match status" value="1"/>
</dbReference>
<evidence type="ECO:0000256" key="1">
    <source>
        <dbReference type="ARBA" id="ARBA00009179"/>
    </source>
</evidence>
<dbReference type="SUPFAM" id="SSF52096">
    <property type="entry name" value="ClpP/crotonase"/>
    <property type="match status" value="1"/>
</dbReference>
<dbReference type="Pfam" id="PF03572">
    <property type="entry name" value="Peptidase_S41"/>
    <property type="match status" value="1"/>
</dbReference>
<dbReference type="SUPFAM" id="SSF50156">
    <property type="entry name" value="PDZ domain-like"/>
    <property type="match status" value="1"/>
</dbReference>
<dbReference type="InterPro" id="IPR036365">
    <property type="entry name" value="PGBD-like_sf"/>
</dbReference>
<dbReference type="GO" id="GO:0004252">
    <property type="term" value="F:serine-type endopeptidase activity"/>
    <property type="evidence" value="ECO:0007669"/>
    <property type="project" value="UniProtKB-EC"/>
</dbReference>
<gene>
    <name evidence="7" type="ORF">JOC58_000456</name>
</gene>
<dbReference type="CDD" id="cd06782">
    <property type="entry name" value="cpPDZ_CPP-like"/>
    <property type="match status" value="1"/>
</dbReference>